<sequence>MHTLTGCEIQEGHTVKNRFYEGTIDKCTLNNKVKIYECRLHCKTEFSLSFDIGDEACVCVNMEDKSSLSLIYFKGLNLVSPFSSVLLLGKKNLGLSFIFEPNKDYDFVLIKIAHSNFEFRGIHLSTLLDKLKVNGDNNCLKNNTPNLALWGITKNLIALNKIEIENKLIASGYCNIILGLKLKEQAADEKEVMKSNVFRSYEIKQLELITKIIEENPERQFCIKDLCKQSGLSVAKLQRGFKDMHNCTVAIFIRNVRLEKAIEMLKTTNLNISEIVYSVGLNSRSYFCRIFKKRFRCSPKHYQQMLRENHLSAS</sequence>
<keyword evidence="1" id="KW-0805">Transcription regulation</keyword>
<keyword evidence="2" id="KW-0804">Transcription</keyword>
<keyword evidence="5" id="KW-1185">Reference proteome</keyword>
<dbReference type="SMART" id="SM00342">
    <property type="entry name" value="HTH_ARAC"/>
    <property type="match status" value="1"/>
</dbReference>
<keyword evidence="4" id="KW-0238">DNA-binding</keyword>
<dbReference type="Pfam" id="PF12833">
    <property type="entry name" value="HTH_18"/>
    <property type="match status" value="1"/>
</dbReference>
<name>A0A5S5C6W5_9FLAO</name>
<dbReference type="EMBL" id="VNHU01000003">
    <property type="protein sequence ID" value="TYP75094.1"/>
    <property type="molecule type" value="Genomic_DNA"/>
</dbReference>
<dbReference type="RefSeq" id="WP_148782095.1">
    <property type="nucleotide sequence ID" value="NZ_VNHU01000003.1"/>
</dbReference>
<dbReference type="SUPFAM" id="SSF46689">
    <property type="entry name" value="Homeodomain-like"/>
    <property type="match status" value="1"/>
</dbReference>
<evidence type="ECO:0000313" key="5">
    <source>
        <dbReference type="Proteomes" id="UP000324376"/>
    </source>
</evidence>
<evidence type="ECO:0000256" key="1">
    <source>
        <dbReference type="ARBA" id="ARBA00023015"/>
    </source>
</evidence>
<dbReference type="PROSITE" id="PS01124">
    <property type="entry name" value="HTH_ARAC_FAMILY_2"/>
    <property type="match status" value="1"/>
</dbReference>
<evidence type="ECO:0000313" key="4">
    <source>
        <dbReference type="EMBL" id="TYP75094.1"/>
    </source>
</evidence>
<proteinExistence type="predicted"/>
<dbReference type="InterPro" id="IPR053142">
    <property type="entry name" value="PchR_regulatory_protein"/>
</dbReference>
<organism evidence="4 5">
    <name type="scientific">Aquimarina intermedia</name>
    <dbReference type="NCBI Taxonomy" id="350814"/>
    <lineage>
        <taxon>Bacteria</taxon>
        <taxon>Pseudomonadati</taxon>
        <taxon>Bacteroidota</taxon>
        <taxon>Flavobacteriia</taxon>
        <taxon>Flavobacteriales</taxon>
        <taxon>Flavobacteriaceae</taxon>
        <taxon>Aquimarina</taxon>
    </lineage>
</organism>
<gene>
    <name evidence="4" type="ORF">BD809_103157</name>
</gene>
<dbReference type="AlphaFoldDB" id="A0A5S5C6W5"/>
<dbReference type="PANTHER" id="PTHR47893">
    <property type="entry name" value="REGULATORY PROTEIN PCHR"/>
    <property type="match status" value="1"/>
</dbReference>
<dbReference type="InterPro" id="IPR009057">
    <property type="entry name" value="Homeodomain-like_sf"/>
</dbReference>
<dbReference type="Gene3D" id="1.10.10.60">
    <property type="entry name" value="Homeodomain-like"/>
    <property type="match status" value="1"/>
</dbReference>
<reference evidence="4 5" key="1">
    <citation type="submission" date="2019-07" db="EMBL/GenBank/DDBJ databases">
        <title>Genomic Encyclopedia of Archaeal and Bacterial Type Strains, Phase II (KMG-II): from individual species to whole genera.</title>
        <authorList>
            <person name="Goeker M."/>
        </authorList>
    </citation>
    <scope>NUCLEOTIDE SEQUENCE [LARGE SCALE GENOMIC DNA]</scope>
    <source>
        <strain evidence="4 5">DSM 17527</strain>
    </source>
</reference>
<evidence type="ECO:0000256" key="2">
    <source>
        <dbReference type="ARBA" id="ARBA00023163"/>
    </source>
</evidence>
<evidence type="ECO:0000259" key="3">
    <source>
        <dbReference type="PROSITE" id="PS01124"/>
    </source>
</evidence>
<dbReference type="GO" id="GO:0003700">
    <property type="term" value="F:DNA-binding transcription factor activity"/>
    <property type="evidence" value="ECO:0007669"/>
    <property type="project" value="InterPro"/>
</dbReference>
<dbReference type="InterPro" id="IPR018060">
    <property type="entry name" value="HTH_AraC"/>
</dbReference>
<dbReference type="PANTHER" id="PTHR47893:SF1">
    <property type="entry name" value="REGULATORY PROTEIN PCHR"/>
    <property type="match status" value="1"/>
</dbReference>
<dbReference type="OrthoDB" id="2666928at2"/>
<accession>A0A5S5C6W5</accession>
<protein>
    <submittedName>
        <fullName evidence="4">AraC-like DNA-binding protein</fullName>
    </submittedName>
</protein>
<comment type="caution">
    <text evidence="4">The sequence shown here is derived from an EMBL/GenBank/DDBJ whole genome shotgun (WGS) entry which is preliminary data.</text>
</comment>
<dbReference type="GO" id="GO:0043565">
    <property type="term" value="F:sequence-specific DNA binding"/>
    <property type="evidence" value="ECO:0007669"/>
    <property type="project" value="InterPro"/>
</dbReference>
<dbReference type="Proteomes" id="UP000324376">
    <property type="component" value="Unassembled WGS sequence"/>
</dbReference>
<feature type="domain" description="HTH araC/xylS-type" evidence="3">
    <location>
        <begin position="207"/>
        <end position="305"/>
    </location>
</feature>